<dbReference type="AlphaFoldDB" id="A0A106PM95"/>
<dbReference type="Proteomes" id="UP000060630">
    <property type="component" value="Unassembled WGS sequence"/>
</dbReference>
<protein>
    <submittedName>
        <fullName evidence="1">Uncharacterized protein</fullName>
    </submittedName>
</protein>
<sequence length="357" mass="40835">MENYSILKALKERGDLRGKYFGYRAVLEAKKIAIEMLIAKYGSLVGKLDDSETVCAYSMTGVSDQVSHEAKLYLMKSASLAFHLFTKGKNADLSKYIAWDVSMFEEFRSAEQKQAYWQRLVSEPPEGYMPLSKIKRKDECASGKEYYQQFVDYRKNSMGHDVGVSAYHGLLSLGLSDYEIATAIPNKIIYCQGVKMYYRASDAIMKLLDNKRYRNPGTKFERHLNNGLDITGPIAFIGLDQNRILAISEVGHEIVMHMFGPDEIQSSAALKKIRDSRTLLDKYWYPYFIPELEGRELIDNVLKPLFGSRIDYNRRGYPILSGDGKRAFASYTGPKTHRLIHKPGLRNRRPEQTVVEQ</sequence>
<accession>A0A106PM95</accession>
<proteinExistence type="predicted"/>
<evidence type="ECO:0000313" key="1">
    <source>
        <dbReference type="EMBL" id="KWA70821.1"/>
    </source>
</evidence>
<organism evidence="1 2">
    <name type="scientific">Burkholderia ubonensis</name>
    <dbReference type="NCBI Taxonomy" id="101571"/>
    <lineage>
        <taxon>Bacteria</taxon>
        <taxon>Pseudomonadati</taxon>
        <taxon>Pseudomonadota</taxon>
        <taxon>Betaproteobacteria</taxon>
        <taxon>Burkholderiales</taxon>
        <taxon>Burkholderiaceae</taxon>
        <taxon>Burkholderia</taxon>
        <taxon>Burkholderia cepacia complex</taxon>
    </lineage>
</organism>
<dbReference type="EMBL" id="LPHD01000212">
    <property type="protein sequence ID" value="KWA70821.1"/>
    <property type="molecule type" value="Genomic_DNA"/>
</dbReference>
<gene>
    <name evidence="1" type="ORF">WL29_07000</name>
</gene>
<reference evidence="1 2" key="1">
    <citation type="submission" date="2015-11" db="EMBL/GenBank/DDBJ databases">
        <title>Expanding the genomic diversity of Burkholderia species for the development of highly accurate diagnostics.</title>
        <authorList>
            <person name="Sahl J."/>
            <person name="Keim P."/>
            <person name="Wagner D."/>
        </authorList>
    </citation>
    <scope>NUCLEOTIDE SEQUENCE [LARGE SCALE GENOMIC DNA]</scope>
    <source>
        <strain evidence="1 2">MSMB2087WGS</strain>
    </source>
</reference>
<evidence type="ECO:0000313" key="2">
    <source>
        <dbReference type="Proteomes" id="UP000060630"/>
    </source>
</evidence>
<comment type="caution">
    <text evidence="1">The sequence shown here is derived from an EMBL/GenBank/DDBJ whole genome shotgun (WGS) entry which is preliminary data.</text>
</comment>
<name>A0A106PM95_9BURK</name>